<accession>A0A0C3PQ48</accession>
<dbReference type="EMBL" id="KN823512">
    <property type="protein sequence ID" value="KIO16650.1"/>
    <property type="molecule type" value="Genomic_DNA"/>
</dbReference>
<organism evidence="1 2">
    <name type="scientific">Tulasnella calospora MUT 4182</name>
    <dbReference type="NCBI Taxonomy" id="1051891"/>
    <lineage>
        <taxon>Eukaryota</taxon>
        <taxon>Fungi</taxon>
        <taxon>Dikarya</taxon>
        <taxon>Basidiomycota</taxon>
        <taxon>Agaricomycotina</taxon>
        <taxon>Agaricomycetes</taxon>
        <taxon>Cantharellales</taxon>
        <taxon>Tulasnellaceae</taxon>
        <taxon>Tulasnella</taxon>
    </lineage>
</organism>
<reference evidence="1 2" key="1">
    <citation type="submission" date="2014-04" db="EMBL/GenBank/DDBJ databases">
        <authorList>
            <consortium name="DOE Joint Genome Institute"/>
            <person name="Kuo A."/>
            <person name="Girlanda M."/>
            <person name="Perotto S."/>
            <person name="Kohler A."/>
            <person name="Nagy L.G."/>
            <person name="Floudas D."/>
            <person name="Copeland A."/>
            <person name="Barry K.W."/>
            <person name="Cichocki N."/>
            <person name="Veneault-Fourrey C."/>
            <person name="LaButti K."/>
            <person name="Lindquist E.A."/>
            <person name="Lipzen A."/>
            <person name="Lundell T."/>
            <person name="Morin E."/>
            <person name="Murat C."/>
            <person name="Sun H."/>
            <person name="Tunlid A."/>
            <person name="Henrissat B."/>
            <person name="Grigoriev I.V."/>
            <person name="Hibbett D.S."/>
            <person name="Martin F."/>
            <person name="Nordberg H.P."/>
            <person name="Cantor M.N."/>
            <person name="Hua S.X."/>
        </authorList>
    </citation>
    <scope>NUCLEOTIDE SEQUENCE [LARGE SCALE GENOMIC DNA]</scope>
    <source>
        <strain evidence="1 2">MUT 4182</strain>
    </source>
</reference>
<sequence length="232" mass="26412">MTSMHSLPPELFHQIFHWATYEHALSMNLPSWQNYDLTNVGGGEDPWPTIHLDMKGQRTARALRLTCTRWTALATEFELRYIMIRDVRRLEYYLERIGKFLQTGSEGGNKVACPVRIMNLRVLKGPVWTEEDTEMVVSVIREFPNLEVMVNRCYTEGETHAAGPIVLQSLANSCSKLKRLHWEPKNSMQLLPSSWSSILASSSLATSLEALEIMSPPHPLLPTNQRPPLPSD</sequence>
<dbReference type="AlphaFoldDB" id="A0A0C3PQ48"/>
<protein>
    <submittedName>
        <fullName evidence="1">Uncharacterized protein</fullName>
    </submittedName>
</protein>
<evidence type="ECO:0000313" key="2">
    <source>
        <dbReference type="Proteomes" id="UP000054248"/>
    </source>
</evidence>
<name>A0A0C3PQ48_9AGAM</name>
<reference evidence="2" key="2">
    <citation type="submission" date="2015-01" db="EMBL/GenBank/DDBJ databases">
        <title>Evolutionary Origins and Diversification of the Mycorrhizal Mutualists.</title>
        <authorList>
            <consortium name="DOE Joint Genome Institute"/>
            <consortium name="Mycorrhizal Genomics Consortium"/>
            <person name="Kohler A."/>
            <person name="Kuo A."/>
            <person name="Nagy L.G."/>
            <person name="Floudas D."/>
            <person name="Copeland A."/>
            <person name="Barry K.W."/>
            <person name="Cichocki N."/>
            <person name="Veneault-Fourrey C."/>
            <person name="LaButti K."/>
            <person name="Lindquist E.A."/>
            <person name="Lipzen A."/>
            <person name="Lundell T."/>
            <person name="Morin E."/>
            <person name="Murat C."/>
            <person name="Riley R."/>
            <person name="Ohm R."/>
            <person name="Sun H."/>
            <person name="Tunlid A."/>
            <person name="Henrissat B."/>
            <person name="Grigoriev I.V."/>
            <person name="Hibbett D.S."/>
            <person name="Martin F."/>
        </authorList>
    </citation>
    <scope>NUCLEOTIDE SEQUENCE [LARGE SCALE GENOMIC DNA]</scope>
    <source>
        <strain evidence="2">MUT 4182</strain>
    </source>
</reference>
<evidence type="ECO:0000313" key="1">
    <source>
        <dbReference type="EMBL" id="KIO16650.1"/>
    </source>
</evidence>
<dbReference type="OrthoDB" id="3256525at2759"/>
<dbReference type="HOGENOM" id="CLU_1195636_0_0_1"/>
<dbReference type="Proteomes" id="UP000054248">
    <property type="component" value="Unassembled WGS sequence"/>
</dbReference>
<proteinExistence type="predicted"/>
<gene>
    <name evidence="1" type="ORF">M407DRAFT_33706</name>
</gene>
<keyword evidence="2" id="KW-1185">Reference proteome</keyword>